<sequence length="79" mass="9140">MDCYRSRRVFFSITKQRQPSSLQSKDNLHLCLWPGTSHLSSGNSASGKPLVESTVYRLKLRSTMERIMAQLRQQDKEPQ</sequence>
<dbReference type="EMBL" id="BT084168">
    <property type="protein sequence ID" value="ACR34521.1"/>
    <property type="molecule type" value="mRNA"/>
</dbReference>
<dbReference type="AlphaFoldDB" id="C4J021"/>
<reference evidence="1" key="2">
    <citation type="submission" date="2012-06" db="EMBL/GenBank/DDBJ databases">
        <authorList>
            <person name="Yu Y."/>
            <person name="Currie J."/>
            <person name="Lomeli R."/>
            <person name="Angelova A."/>
            <person name="Collura K."/>
            <person name="Wissotski M."/>
            <person name="Campos D."/>
            <person name="Kudrna D."/>
            <person name="Golser W."/>
            <person name="Ashely E."/>
            <person name="Descour A."/>
            <person name="Fernandes J."/>
            <person name="Soderlund C."/>
            <person name="Walbot V."/>
        </authorList>
    </citation>
    <scope>NUCLEOTIDE SEQUENCE</scope>
    <source>
        <strain evidence="1">B73</strain>
    </source>
</reference>
<proteinExistence type="evidence at transcript level"/>
<accession>C4J021</accession>
<name>C4J021_MAIZE</name>
<evidence type="ECO:0000313" key="1">
    <source>
        <dbReference type="EMBL" id="ACR34521.1"/>
    </source>
</evidence>
<reference evidence="1" key="1">
    <citation type="journal article" date="2009" name="PLoS Genet.">
        <title>Sequencing, mapping, and analysis of 27,455 maize full-length cDNAs.</title>
        <authorList>
            <person name="Soderlund C."/>
            <person name="Descour A."/>
            <person name="Kudrna D."/>
            <person name="Bomhoff M."/>
            <person name="Boyd L."/>
            <person name="Currie J."/>
            <person name="Angelova A."/>
            <person name="Collura K."/>
            <person name="Wissotski M."/>
            <person name="Ashley E."/>
            <person name="Morrow D."/>
            <person name="Fernandes J."/>
            <person name="Walbot V."/>
            <person name="Yu Y."/>
        </authorList>
    </citation>
    <scope>NUCLEOTIDE SEQUENCE</scope>
    <source>
        <strain evidence="1">B73</strain>
    </source>
</reference>
<organism evidence="1">
    <name type="scientific">Zea mays</name>
    <name type="common">Maize</name>
    <dbReference type="NCBI Taxonomy" id="4577"/>
    <lineage>
        <taxon>Eukaryota</taxon>
        <taxon>Viridiplantae</taxon>
        <taxon>Streptophyta</taxon>
        <taxon>Embryophyta</taxon>
        <taxon>Tracheophyta</taxon>
        <taxon>Spermatophyta</taxon>
        <taxon>Magnoliopsida</taxon>
        <taxon>Liliopsida</taxon>
        <taxon>Poales</taxon>
        <taxon>Poaceae</taxon>
        <taxon>PACMAD clade</taxon>
        <taxon>Panicoideae</taxon>
        <taxon>Andropogonodae</taxon>
        <taxon>Andropogoneae</taxon>
        <taxon>Tripsacinae</taxon>
        <taxon>Zea</taxon>
    </lineage>
</organism>
<protein>
    <submittedName>
        <fullName evidence="1">Uncharacterized protein</fullName>
    </submittedName>
</protein>